<organism evidence="2">
    <name type="scientific">marine metagenome</name>
    <dbReference type="NCBI Taxonomy" id="408172"/>
    <lineage>
        <taxon>unclassified sequences</taxon>
        <taxon>metagenomes</taxon>
        <taxon>ecological metagenomes</taxon>
    </lineage>
</organism>
<dbReference type="AlphaFoldDB" id="A0A383AUA6"/>
<proteinExistence type="predicted"/>
<evidence type="ECO:0000313" key="2">
    <source>
        <dbReference type="EMBL" id="SVE11109.1"/>
    </source>
</evidence>
<sequence>MIEAEKFGRSTTTTNNKQTNAN</sequence>
<name>A0A383AUA6_9ZZZZ</name>
<accession>A0A383AUA6</accession>
<protein>
    <submittedName>
        <fullName evidence="2">Uncharacterized protein</fullName>
    </submittedName>
</protein>
<reference evidence="2" key="1">
    <citation type="submission" date="2018-05" db="EMBL/GenBank/DDBJ databases">
        <authorList>
            <person name="Lanie J.A."/>
            <person name="Ng W.-L."/>
            <person name="Kazmierczak K.M."/>
            <person name="Andrzejewski T.M."/>
            <person name="Davidsen T.M."/>
            <person name="Wayne K.J."/>
            <person name="Tettelin H."/>
            <person name="Glass J.I."/>
            <person name="Rusch D."/>
            <person name="Podicherti R."/>
            <person name="Tsui H.-C.T."/>
            <person name="Winkler M.E."/>
        </authorList>
    </citation>
    <scope>NUCLEOTIDE SEQUENCE</scope>
</reference>
<feature type="region of interest" description="Disordered" evidence="1">
    <location>
        <begin position="1"/>
        <end position="22"/>
    </location>
</feature>
<feature type="compositionally biased region" description="Low complexity" evidence="1">
    <location>
        <begin position="11"/>
        <end position="22"/>
    </location>
</feature>
<gene>
    <name evidence="2" type="ORF">METZ01_LOCUS463963</name>
</gene>
<evidence type="ECO:0000256" key="1">
    <source>
        <dbReference type="SAM" id="MobiDB-lite"/>
    </source>
</evidence>
<dbReference type="EMBL" id="UINC01194831">
    <property type="protein sequence ID" value="SVE11109.1"/>
    <property type="molecule type" value="Genomic_DNA"/>
</dbReference>